<name>A0A081RXI5_PHOTE</name>
<dbReference type="AlphaFoldDB" id="A0A081RXI5"/>
<evidence type="ECO:0000259" key="1">
    <source>
        <dbReference type="Pfam" id="PF04233"/>
    </source>
</evidence>
<gene>
    <name evidence="2" type="ORF">MEG1DRAFT_01863</name>
</gene>
<dbReference type="Proteomes" id="UP000028002">
    <property type="component" value="Unassembled WGS sequence"/>
</dbReference>
<dbReference type="EMBL" id="JGVH01000030">
    <property type="protein sequence ID" value="KER03388.1"/>
    <property type="molecule type" value="Genomic_DNA"/>
</dbReference>
<evidence type="ECO:0000313" key="3">
    <source>
        <dbReference type="Proteomes" id="UP000028002"/>
    </source>
</evidence>
<feature type="domain" description="Phage head morphogenesis" evidence="1">
    <location>
        <begin position="151"/>
        <end position="259"/>
    </location>
</feature>
<dbReference type="Pfam" id="PF04233">
    <property type="entry name" value="Phage_Mu_F"/>
    <property type="match status" value="1"/>
</dbReference>
<accession>A0A081RXI5</accession>
<evidence type="ECO:0000313" key="2">
    <source>
        <dbReference type="EMBL" id="KER03388.1"/>
    </source>
</evidence>
<protein>
    <submittedName>
        <fullName evidence="2">Phage head morphogenesis protein, SPP1 gp7</fullName>
    </submittedName>
</protein>
<dbReference type="RefSeq" id="WP_051769411.1">
    <property type="nucleotide sequence ID" value="NZ_CAWLUD010000030.1"/>
</dbReference>
<proteinExistence type="predicted"/>
<dbReference type="PATRIC" id="fig|1393735.3.peg.1915"/>
<dbReference type="InterPro" id="IPR006528">
    <property type="entry name" value="Phage_head_morphogenesis_dom"/>
</dbReference>
<reference evidence="2 3" key="1">
    <citation type="submission" date="2014-03" db="EMBL/GenBank/DDBJ databases">
        <title>Draft Genome of Photorhabdus temperata Meg1.</title>
        <authorList>
            <person name="Hurst S.G.IV."/>
            <person name="Morris K."/>
            <person name="Thomas K."/>
            <person name="Tisa L.S."/>
        </authorList>
    </citation>
    <scope>NUCLEOTIDE SEQUENCE [LARGE SCALE GENOMIC DNA]</scope>
    <source>
        <strain evidence="2 3">Meg1</strain>
    </source>
</reference>
<comment type="caution">
    <text evidence="2">The sequence shown here is derived from an EMBL/GenBank/DDBJ whole genome shotgun (WGS) entry which is preliminary data.</text>
</comment>
<organism evidence="2 3">
    <name type="scientific">Photorhabdus temperata subsp. temperata Meg1</name>
    <dbReference type="NCBI Taxonomy" id="1393735"/>
    <lineage>
        <taxon>Bacteria</taxon>
        <taxon>Pseudomonadati</taxon>
        <taxon>Pseudomonadota</taxon>
        <taxon>Gammaproteobacteria</taxon>
        <taxon>Enterobacterales</taxon>
        <taxon>Morganellaceae</taxon>
        <taxon>Photorhabdus</taxon>
    </lineage>
</organism>
<sequence length="267" mass="30423">MAKKTTLRPIKSGHNVMPEIKPSVTIECDYYRALMDIIQDMRKDVDAALVREFKDKARVELAKDGISDWIAHSVDYMLDKWNKRLDTLSQDIAKLFVDKTVSNYDIRLANLLRKRGFTVRMQNSEQTLNALKAVMGENVGLIKSIGVEYLNKVQQHVWQSVTGGYDLASLTENLQHDFHVTRNRAEFIATDQAAKAHAVIEQARRKELGIKRAIWIHSHAGKQPRPSHLAAHGKEFDVEKGMYIDGEWILPGQKIRCKCGSKSILPF</sequence>